<evidence type="ECO:0000256" key="3">
    <source>
        <dbReference type="ARBA" id="ARBA00023163"/>
    </source>
</evidence>
<dbReference type="SMART" id="SM00448">
    <property type="entry name" value="REC"/>
    <property type="match status" value="1"/>
</dbReference>
<dbReference type="Gene3D" id="3.40.50.2300">
    <property type="match status" value="1"/>
</dbReference>
<organism evidence="8 9">
    <name type="scientific">Paenibacillus vulneris</name>
    <dbReference type="NCBI Taxonomy" id="1133364"/>
    <lineage>
        <taxon>Bacteria</taxon>
        <taxon>Bacillati</taxon>
        <taxon>Bacillota</taxon>
        <taxon>Bacilli</taxon>
        <taxon>Bacillales</taxon>
        <taxon>Paenibacillaceae</taxon>
        <taxon>Paenibacillus</taxon>
    </lineage>
</organism>
<dbReference type="InterPro" id="IPR018062">
    <property type="entry name" value="HTH_AraC-typ_CS"/>
</dbReference>
<dbReference type="PANTHER" id="PTHR43280:SF28">
    <property type="entry name" value="HTH-TYPE TRANSCRIPTIONAL ACTIVATOR RHAS"/>
    <property type="match status" value="1"/>
</dbReference>
<evidence type="ECO:0000313" key="9">
    <source>
        <dbReference type="Proteomes" id="UP001597180"/>
    </source>
</evidence>
<dbReference type="Pfam" id="PF00072">
    <property type="entry name" value="Response_reg"/>
    <property type="match status" value="1"/>
</dbReference>
<gene>
    <name evidence="8" type="ORF">ACFQ4B_13170</name>
</gene>
<dbReference type="RefSeq" id="WP_345592161.1">
    <property type="nucleotide sequence ID" value="NZ_BAABJG010000029.1"/>
</dbReference>
<dbReference type="SUPFAM" id="SSF46689">
    <property type="entry name" value="Homeodomain-like"/>
    <property type="match status" value="2"/>
</dbReference>
<evidence type="ECO:0000256" key="5">
    <source>
        <dbReference type="SAM" id="MobiDB-lite"/>
    </source>
</evidence>
<dbReference type="PROSITE" id="PS01124">
    <property type="entry name" value="HTH_ARAC_FAMILY_2"/>
    <property type="match status" value="1"/>
</dbReference>
<accession>A0ABW3UND7</accession>
<dbReference type="InterPro" id="IPR001789">
    <property type="entry name" value="Sig_transdc_resp-reg_receiver"/>
</dbReference>
<sequence length="289" mass="32762">MRKYNGAMGAAGLPPQSLERAVHPKSKEKEAGASVYRVLLIDDERWVRISLKKVIEKTGLPFHVVHEASDGLEALDWLKSGEADLILTDVKMPVMEGLRFVQELRLNDRTQSIIVISGYDDFQYVQQALRSGVFDYLLKPVELEEMRACLTKWMNQYRPPSDEAARRPAPLSKPLEQSPIGQVQDYIRAHLSGDITLTKAAALVHLNPSYLSQLFKQQLNRNFIDYVAEMRMEEAKRLLSATSLRISEIADRVGYSDVAYFSNTFKKWNGCTPSEYRREPGKGLSGPEN</sequence>
<feature type="domain" description="Response regulatory" evidence="7">
    <location>
        <begin position="37"/>
        <end position="154"/>
    </location>
</feature>
<proteinExistence type="predicted"/>
<dbReference type="SUPFAM" id="SSF52172">
    <property type="entry name" value="CheY-like"/>
    <property type="match status" value="1"/>
</dbReference>
<keyword evidence="1" id="KW-0805">Transcription regulation</keyword>
<dbReference type="Gene3D" id="1.10.10.60">
    <property type="entry name" value="Homeodomain-like"/>
    <property type="match status" value="2"/>
</dbReference>
<protein>
    <submittedName>
        <fullName evidence="8">Response regulator</fullName>
    </submittedName>
</protein>
<dbReference type="PROSITE" id="PS50110">
    <property type="entry name" value="RESPONSE_REGULATORY"/>
    <property type="match status" value="1"/>
</dbReference>
<dbReference type="SMART" id="SM00342">
    <property type="entry name" value="HTH_ARAC"/>
    <property type="match status" value="1"/>
</dbReference>
<keyword evidence="2" id="KW-0238">DNA-binding</keyword>
<evidence type="ECO:0000256" key="2">
    <source>
        <dbReference type="ARBA" id="ARBA00023125"/>
    </source>
</evidence>
<dbReference type="InterPro" id="IPR009057">
    <property type="entry name" value="Homeodomain-like_sf"/>
</dbReference>
<evidence type="ECO:0000259" key="7">
    <source>
        <dbReference type="PROSITE" id="PS50110"/>
    </source>
</evidence>
<comment type="caution">
    <text evidence="8">The sequence shown here is derived from an EMBL/GenBank/DDBJ whole genome shotgun (WGS) entry which is preliminary data.</text>
</comment>
<dbReference type="InterPro" id="IPR011006">
    <property type="entry name" value="CheY-like_superfamily"/>
</dbReference>
<dbReference type="InterPro" id="IPR020449">
    <property type="entry name" value="Tscrpt_reg_AraC-type_HTH"/>
</dbReference>
<evidence type="ECO:0000259" key="6">
    <source>
        <dbReference type="PROSITE" id="PS01124"/>
    </source>
</evidence>
<name>A0ABW3UND7_9BACL</name>
<feature type="domain" description="HTH araC/xylS-type" evidence="6">
    <location>
        <begin position="181"/>
        <end position="279"/>
    </location>
</feature>
<keyword evidence="4" id="KW-0597">Phosphoprotein</keyword>
<evidence type="ECO:0000313" key="8">
    <source>
        <dbReference type="EMBL" id="MFD1221070.1"/>
    </source>
</evidence>
<feature type="region of interest" description="Disordered" evidence="5">
    <location>
        <begin position="1"/>
        <end position="26"/>
    </location>
</feature>
<dbReference type="PROSITE" id="PS00041">
    <property type="entry name" value="HTH_ARAC_FAMILY_1"/>
    <property type="match status" value="1"/>
</dbReference>
<reference evidence="9" key="1">
    <citation type="journal article" date="2019" name="Int. J. Syst. Evol. Microbiol.">
        <title>The Global Catalogue of Microorganisms (GCM) 10K type strain sequencing project: providing services to taxonomists for standard genome sequencing and annotation.</title>
        <authorList>
            <consortium name="The Broad Institute Genomics Platform"/>
            <consortium name="The Broad Institute Genome Sequencing Center for Infectious Disease"/>
            <person name="Wu L."/>
            <person name="Ma J."/>
        </authorList>
    </citation>
    <scope>NUCLEOTIDE SEQUENCE [LARGE SCALE GENOMIC DNA]</scope>
    <source>
        <strain evidence="9">CCUG 53270</strain>
    </source>
</reference>
<dbReference type="Proteomes" id="UP001597180">
    <property type="component" value="Unassembled WGS sequence"/>
</dbReference>
<dbReference type="CDD" id="cd17536">
    <property type="entry name" value="REC_YesN-like"/>
    <property type="match status" value="1"/>
</dbReference>
<keyword evidence="3" id="KW-0804">Transcription</keyword>
<dbReference type="PANTHER" id="PTHR43280">
    <property type="entry name" value="ARAC-FAMILY TRANSCRIPTIONAL REGULATOR"/>
    <property type="match status" value="1"/>
</dbReference>
<feature type="modified residue" description="4-aspartylphosphate" evidence="4">
    <location>
        <position position="89"/>
    </location>
</feature>
<dbReference type="InterPro" id="IPR018060">
    <property type="entry name" value="HTH_AraC"/>
</dbReference>
<dbReference type="PRINTS" id="PR00032">
    <property type="entry name" value="HTHARAC"/>
</dbReference>
<evidence type="ECO:0000256" key="4">
    <source>
        <dbReference type="PROSITE-ProRule" id="PRU00169"/>
    </source>
</evidence>
<keyword evidence="9" id="KW-1185">Reference proteome</keyword>
<evidence type="ECO:0000256" key="1">
    <source>
        <dbReference type="ARBA" id="ARBA00023015"/>
    </source>
</evidence>
<dbReference type="Pfam" id="PF12833">
    <property type="entry name" value="HTH_18"/>
    <property type="match status" value="1"/>
</dbReference>
<dbReference type="EMBL" id="JBHTLU010000014">
    <property type="protein sequence ID" value="MFD1221070.1"/>
    <property type="molecule type" value="Genomic_DNA"/>
</dbReference>